<keyword evidence="1" id="KW-1133">Transmembrane helix</keyword>
<dbReference type="SUPFAM" id="SSF55486">
    <property type="entry name" value="Metalloproteases ('zincins'), catalytic domain"/>
    <property type="match status" value="1"/>
</dbReference>
<dbReference type="Pfam" id="PF17148">
    <property type="entry name" value="DUF5117"/>
    <property type="match status" value="1"/>
</dbReference>
<feature type="domain" description="DUF5117" evidence="3">
    <location>
        <begin position="128"/>
        <end position="300"/>
    </location>
</feature>
<dbReference type="GO" id="GO:0008237">
    <property type="term" value="F:metallopeptidase activity"/>
    <property type="evidence" value="ECO:0007669"/>
    <property type="project" value="InterPro"/>
</dbReference>
<sequence length="855" mass="97228">MSSLKHIIKGLFFTVYCIATFVLIPLSAQEKNDTTAVKTDTTDTKKTILELTRSSRKIEGLFTFFQDTVNGSVQMLIEKNQLNKEYIHFVHSLDGVVDVGHFRGAYKTSKIFEIRKYFNRLEFVSINTAYYFDPENPLSRAESANINAAVLTTLAISATDDETGAMLLNVDDMFLSESLYQIKPAPNPEAKPGTRFALGSLNKKKCQYIALNNYPLNSDVVIKYVYDNPTPMNRGGPGITDPRAVHIVIQHSFIAVPDNDYNPRYDDPRVGYFMTQVTDLTSTSNTPYRDLIHRWNLIKKEPSAPISEPVEPIVFWIENTTPTEFRSAVKEGVLRWNRAFRSAGFKNAIQVRIQPDVAGWDAGDIRYNVLRWTSSPKPPFGGYGPSFVNPRSGQILGADVMLEFVYFTNRVKYDKLYEDVYEKRDWTEHCFAGEYLYQANQFGFTSTTISGYSEEVKKRIVHESLIRLVLHEVGHTLGLNHNFKSSYLHNNEIVHKKGITEEMGLTSSVMEYPGINIAPPEIEQGEYYTTTPGPYDVWAIEFGYSTALENNELEESRLNTILSRSTSPNLAFGNDADDMRAPGKGIDPQAMIYDMSSDPISYASDRVELSKYLLDDLVVKYSDRGTSYQALRDAFSILLREHGTACRVISRHIGGVYVDRAYVGQRDSSTPFRVVPYDEQKRALNALDTYLFSPTAFNFSQSILMRLQSQRRGFNHMLQTEDPKIHDQVIGMQKNILNQLLHQNVLKRLTDSGLYGNKYSLDKFMSDLTAAIYKDDMRGDVNTFRQNLQTEYTQRLINVMKPEKTSIYGHHAQAAAFKNLNDIKNFVRKQTGVSSATKTHRMYIDHLVQKALDGE</sequence>
<dbReference type="InterPro" id="IPR032534">
    <property type="entry name" value="EcxA_zinc-bd"/>
</dbReference>
<reference evidence="4" key="1">
    <citation type="submission" date="2015-10" db="EMBL/GenBank/DDBJ databases">
        <authorList>
            <person name="Gilbert D.G."/>
        </authorList>
    </citation>
    <scope>NUCLEOTIDE SEQUENCE</scope>
</reference>
<name>A0A160VGR2_9ZZZZ</name>
<gene>
    <name evidence="4" type="ORF">MGWOODY_Mmi2030</name>
</gene>
<dbReference type="InterPro" id="IPR033413">
    <property type="entry name" value="DUF5117"/>
</dbReference>
<keyword evidence="1" id="KW-0472">Membrane</keyword>
<keyword evidence="1" id="KW-0812">Transmembrane</keyword>
<dbReference type="InterPro" id="IPR034032">
    <property type="entry name" value="Zn_MMP-like_bac"/>
</dbReference>
<evidence type="ECO:0000259" key="2">
    <source>
        <dbReference type="Pfam" id="PF16313"/>
    </source>
</evidence>
<evidence type="ECO:0008006" key="5">
    <source>
        <dbReference type="Google" id="ProtNLM"/>
    </source>
</evidence>
<protein>
    <recommendedName>
        <fullName evidence="5">DUF5117 domain-containing protein</fullName>
    </recommendedName>
</protein>
<proteinExistence type="predicted"/>
<dbReference type="Gene3D" id="3.40.390.10">
    <property type="entry name" value="Collagenase (Catalytic Domain)"/>
    <property type="match status" value="1"/>
</dbReference>
<dbReference type="PANTHER" id="PTHR38478:SF1">
    <property type="entry name" value="ZINC DEPENDENT METALLOPROTEASE DOMAIN LIPOPROTEIN"/>
    <property type="match status" value="1"/>
</dbReference>
<dbReference type="Pfam" id="PF16313">
    <property type="entry name" value="DUF4953"/>
    <property type="match status" value="1"/>
</dbReference>
<evidence type="ECO:0000256" key="1">
    <source>
        <dbReference type="SAM" id="Phobius"/>
    </source>
</evidence>
<evidence type="ECO:0000313" key="4">
    <source>
        <dbReference type="EMBL" id="CUV09219.1"/>
    </source>
</evidence>
<feature type="domain" description="EcxA zinc-binding" evidence="2">
    <location>
        <begin position="455"/>
        <end position="776"/>
    </location>
</feature>
<organism evidence="4">
    <name type="scientific">hydrothermal vent metagenome</name>
    <dbReference type="NCBI Taxonomy" id="652676"/>
    <lineage>
        <taxon>unclassified sequences</taxon>
        <taxon>metagenomes</taxon>
        <taxon>ecological metagenomes</taxon>
    </lineage>
</organism>
<dbReference type="InterPro" id="IPR024079">
    <property type="entry name" value="MetalloPept_cat_dom_sf"/>
</dbReference>
<dbReference type="AlphaFoldDB" id="A0A160VGR2"/>
<dbReference type="CDD" id="cd04276">
    <property type="entry name" value="ZnMc_MMP_like_2"/>
    <property type="match status" value="1"/>
</dbReference>
<evidence type="ECO:0000259" key="3">
    <source>
        <dbReference type="Pfam" id="PF17148"/>
    </source>
</evidence>
<feature type="transmembrane region" description="Helical" evidence="1">
    <location>
        <begin position="7"/>
        <end position="28"/>
    </location>
</feature>
<dbReference type="EMBL" id="FAXC01000205">
    <property type="protein sequence ID" value="CUV09219.1"/>
    <property type="molecule type" value="Genomic_DNA"/>
</dbReference>
<accession>A0A160VGR2</accession>
<dbReference type="PANTHER" id="PTHR38478">
    <property type="entry name" value="PEPTIDASE M1A AND M12B"/>
    <property type="match status" value="1"/>
</dbReference>